<dbReference type="GO" id="GO:0061599">
    <property type="term" value="F:molybdopterin molybdotransferase activity"/>
    <property type="evidence" value="ECO:0007669"/>
    <property type="project" value="UniProtKB-UniRule"/>
</dbReference>
<comment type="catalytic activity">
    <reaction evidence="5">
        <text>adenylyl-molybdopterin + molybdate = Mo-molybdopterin + AMP + H(+)</text>
        <dbReference type="Rhea" id="RHEA:35047"/>
        <dbReference type="ChEBI" id="CHEBI:15378"/>
        <dbReference type="ChEBI" id="CHEBI:36264"/>
        <dbReference type="ChEBI" id="CHEBI:62727"/>
        <dbReference type="ChEBI" id="CHEBI:71302"/>
        <dbReference type="ChEBI" id="CHEBI:456215"/>
        <dbReference type="EC" id="2.10.1.1"/>
    </reaction>
</comment>
<dbReference type="PANTHER" id="PTHR10192">
    <property type="entry name" value="MOLYBDOPTERIN BIOSYNTHESIS PROTEIN"/>
    <property type="match status" value="1"/>
</dbReference>
<dbReference type="Gene3D" id="3.90.105.10">
    <property type="entry name" value="Molybdopterin biosynthesis moea protein, domain 2"/>
    <property type="match status" value="1"/>
</dbReference>
<sequence length="410" mass="45402">MQKMIEFAHAIELIQQEEIPEMGSERVNFISSIDRVLSEDIFAKENLPQVPLSSMDGYAFAYGDAELLGSVGLRVMGDNPAGKEMPTCQKGCAIKTFTGSVMPKNTDTMILVEDVEFRDDRIFSRAHSKLPKKGQWVRDVGSNYQKGELLLPKSSKITPYEIGLLAELNCNFVSVYQKPRVGVLVSGNEIIEVGEEQKHPGEVRSVNNHLLRAMIEKMGAQATIYQTLGDDFVALESCFIQMLRECDLVLTTGGMSKGDYDFTQDVVLEHCEGVFKGVRMKPGKPLLFARAHGSKKPVLGLPGNPNAVAVTFYLFGRMLLAKMFAQRCEPIILRAELQEDLIRTDARLEFRACALSVCDGRYCVSGLAKANFSALINNLCGNRALVILEENGSDLKKGSQVPIILFKEFS</sequence>
<dbReference type="InterPro" id="IPR038987">
    <property type="entry name" value="MoeA-like"/>
</dbReference>
<dbReference type="PROSITE" id="PS01079">
    <property type="entry name" value="MOCF_BIOSYNTHESIS_2"/>
    <property type="match status" value="1"/>
</dbReference>
<evidence type="ECO:0000256" key="3">
    <source>
        <dbReference type="ARBA" id="ARBA00010763"/>
    </source>
</evidence>
<evidence type="ECO:0000313" key="9">
    <source>
        <dbReference type="Proteomes" id="UP000001522"/>
    </source>
</evidence>
<reference evidence="8 9" key="1">
    <citation type="journal article" date="2010" name="BMC Genomics">
        <title>Comparative genomics and proteomics of Helicobacter mustelae, an ulcerogenic and carcinogenic gastric pathogen.</title>
        <authorList>
            <person name="O'Toole P.W."/>
            <person name="Snelling W.J."/>
            <person name="Canchaya C."/>
            <person name="Forde B.M."/>
            <person name="Hardie K.R."/>
            <person name="Josenhans C."/>
            <person name="Graham R.L.J."/>
            <person name="McMullan G."/>
            <person name="Parkhill J."/>
            <person name="Belda E."/>
            <person name="Bentley S.D."/>
        </authorList>
    </citation>
    <scope>NUCLEOTIDE SEQUENCE [LARGE SCALE GENOMIC DNA]</scope>
    <source>
        <strain evidence="9">ATCC 43772 / LMG 18044 / NCTC 12198 / 12198</strain>
    </source>
</reference>
<evidence type="ECO:0000256" key="4">
    <source>
        <dbReference type="ARBA" id="ARBA00023150"/>
    </source>
</evidence>
<keyword evidence="6" id="KW-0479">Metal-binding</keyword>
<dbReference type="InterPro" id="IPR036135">
    <property type="entry name" value="MoeA_linker/N_sf"/>
</dbReference>
<accession>D3UHG4</accession>
<evidence type="ECO:0000256" key="6">
    <source>
        <dbReference type="RuleBase" id="RU365090"/>
    </source>
</evidence>
<organism evidence="8 9">
    <name type="scientific">Helicobacter mustelae (strain ATCC 43772 / CCUG 25715 / CIP 103759 / LMG 18044 / NCTC 12198 / R85-136P)</name>
    <name type="common">Campylobacter mustelae</name>
    <dbReference type="NCBI Taxonomy" id="679897"/>
    <lineage>
        <taxon>Bacteria</taxon>
        <taxon>Pseudomonadati</taxon>
        <taxon>Campylobacterota</taxon>
        <taxon>Epsilonproteobacteria</taxon>
        <taxon>Campylobacterales</taxon>
        <taxon>Helicobacteraceae</taxon>
        <taxon>Helicobacter</taxon>
    </lineage>
</organism>
<dbReference type="InterPro" id="IPR005110">
    <property type="entry name" value="MoeA_linker/N"/>
</dbReference>
<keyword evidence="6" id="KW-0500">Molybdenum</keyword>
<dbReference type="Gene3D" id="2.170.190.11">
    <property type="entry name" value="Molybdopterin biosynthesis moea protein, domain 3"/>
    <property type="match status" value="1"/>
</dbReference>
<dbReference type="EC" id="2.10.1.1" evidence="6"/>
<dbReference type="STRING" id="679897.HMU06780"/>
<keyword evidence="9" id="KW-1185">Reference proteome</keyword>
<dbReference type="Gene3D" id="3.40.980.10">
    <property type="entry name" value="MoaB/Mog-like domain"/>
    <property type="match status" value="1"/>
</dbReference>
<dbReference type="RefSeq" id="WP_013023015.1">
    <property type="nucleotide sequence ID" value="NC_013949.1"/>
</dbReference>
<dbReference type="Proteomes" id="UP000001522">
    <property type="component" value="Chromosome"/>
</dbReference>
<evidence type="ECO:0000259" key="7">
    <source>
        <dbReference type="SMART" id="SM00852"/>
    </source>
</evidence>
<gene>
    <name evidence="8" type="primary">moeA2</name>
    <name evidence="8" type="ordered locus">HMU06780</name>
</gene>
<dbReference type="SUPFAM" id="SSF63882">
    <property type="entry name" value="MoeA N-terminal region -like"/>
    <property type="match status" value="1"/>
</dbReference>
<dbReference type="InterPro" id="IPR036425">
    <property type="entry name" value="MoaB/Mog-like_dom_sf"/>
</dbReference>
<comment type="pathway">
    <text evidence="2 6">Cofactor biosynthesis; molybdopterin biosynthesis.</text>
</comment>
<dbReference type="HOGENOM" id="CLU_010186_7_1_7"/>
<name>D3UHG4_HELM1</name>
<dbReference type="Pfam" id="PF00994">
    <property type="entry name" value="MoCF_biosynth"/>
    <property type="match status" value="1"/>
</dbReference>
<dbReference type="PANTHER" id="PTHR10192:SF5">
    <property type="entry name" value="GEPHYRIN"/>
    <property type="match status" value="1"/>
</dbReference>
<dbReference type="EMBL" id="FN555004">
    <property type="protein sequence ID" value="CBG39936.1"/>
    <property type="molecule type" value="Genomic_DNA"/>
</dbReference>
<evidence type="ECO:0000256" key="5">
    <source>
        <dbReference type="ARBA" id="ARBA00047317"/>
    </source>
</evidence>
<dbReference type="GO" id="GO:0005829">
    <property type="term" value="C:cytosol"/>
    <property type="evidence" value="ECO:0007669"/>
    <property type="project" value="TreeGrafter"/>
</dbReference>
<dbReference type="KEGG" id="hms:HMU06780"/>
<comment type="similarity">
    <text evidence="3 6">Belongs to the MoeA family.</text>
</comment>
<evidence type="ECO:0000256" key="2">
    <source>
        <dbReference type="ARBA" id="ARBA00005046"/>
    </source>
</evidence>
<protein>
    <recommendedName>
        <fullName evidence="6">Molybdopterin molybdenumtransferase</fullName>
        <ecNumber evidence="6">2.10.1.1</ecNumber>
    </recommendedName>
</protein>
<proteinExistence type="inferred from homology"/>
<dbReference type="NCBIfam" id="TIGR00177">
    <property type="entry name" value="molyb_syn"/>
    <property type="match status" value="1"/>
</dbReference>
<evidence type="ECO:0000313" key="8">
    <source>
        <dbReference type="EMBL" id="CBG39936.1"/>
    </source>
</evidence>
<comment type="function">
    <text evidence="1 6">Catalyzes the insertion of molybdate into adenylated molybdopterin with the concomitant release of AMP.</text>
</comment>
<dbReference type="AlphaFoldDB" id="D3UHG4"/>
<dbReference type="InterPro" id="IPR001453">
    <property type="entry name" value="MoaB/Mog_dom"/>
</dbReference>
<dbReference type="Pfam" id="PF03453">
    <property type="entry name" value="MoeA_N"/>
    <property type="match status" value="1"/>
</dbReference>
<keyword evidence="4 6" id="KW-0501">Molybdenum cofactor biosynthesis</keyword>
<keyword evidence="6" id="KW-0460">Magnesium</keyword>
<dbReference type="CDD" id="cd00887">
    <property type="entry name" value="MoeA"/>
    <property type="match status" value="1"/>
</dbReference>
<dbReference type="SMART" id="SM00852">
    <property type="entry name" value="MoCF_biosynth"/>
    <property type="match status" value="1"/>
</dbReference>
<dbReference type="GO" id="GO:0046872">
    <property type="term" value="F:metal ion binding"/>
    <property type="evidence" value="ECO:0007669"/>
    <property type="project" value="UniProtKB-UniRule"/>
</dbReference>
<dbReference type="GO" id="GO:0006777">
    <property type="term" value="P:Mo-molybdopterin cofactor biosynthetic process"/>
    <property type="evidence" value="ECO:0007669"/>
    <property type="project" value="UniProtKB-UniRule"/>
</dbReference>
<dbReference type="UniPathway" id="UPA00344"/>
<comment type="cofactor">
    <cofactor evidence="6">
        <name>Mg(2+)</name>
        <dbReference type="ChEBI" id="CHEBI:18420"/>
    </cofactor>
</comment>
<dbReference type="SUPFAM" id="SSF63867">
    <property type="entry name" value="MoeA C-terminal domain-like"/>
    <property type="match status" value="1"/>
</dbReference>
<dbReference type="InterPro" id="IPR008284">
    <property type="entry name" value="MoCF_biosynth_CS"/>
</dbReference>
<dbReference type="SUPFAM" id="SSF53218">
    <property type="entry name" value="Molybdenum cofactor biosynthesis proteins"/>
    <property type="match status" value="1"/>
</dbReference>
<feature type="domain" description="MoaB/Mog" evidence="7">
    <location>
        <begin position="182"/>
        <end position="322"/>
    </location>
</feature>
<dbReference type="InterPro" id="IPR036688">
    <property type="entry name" value="MoeA_C_domain_IV_sf"/>
</dbReference>
<dbReference type="eggNOG" id="COG0303">
    <property type="taxonomic scope" value="Bacteria"/>
</dbReference>
<keyword evidence="6" id="KW-0808">Transferase</keyword>
<evidence type="ECO:0000256" key="1">
    <source>
        <dbReference type="ARBA" id="ARBA00002901"/>
    </source>
</evidence>
<dbReference type="Gene3D" id="2.40.340.10">
    <property type="entry name" value="MoeA, C-terminal, domain IV"/>
    <property type="match status" value="1"/>
</dbReference>